<name>A0A1H1LNE1_9ACTN</name>
<gene>
    <name evidence="2" type="ORF">SAMN04488570_0286</name>
</gene>
<evidence type="ECO:0000259" key="1">
    <source>
        <dbReference type="PROSITE" id="PS51725"/>
    </source>
</evidence>
<dbReference type="GO" id="GO:0004497">
    <property type="term" value="F:monooxygenase activity"/>
    <property type="evidence" value="ECO:0007669"/>
    <property type="project" value="UniProtKB-KW"/>
</dbReference>
<dbReference type="Gene3D" id="3.30.70.100">
    <property type="match status" value="1"/>
</dbReference>
<dbReference type="InterPro" id="IPR050744">
    <property type="entry name" value="AI-2_Isomerase_LsrG"/>
</dbReference>
<dbReference type="Pfam" id="PF03992">
    <property type="entry name" value="ABM"/>
    <property type="match status" value="1"/>
</dbReference>
<protein>
    <submittedName>
        <fullName evidence="2">Quinol monooxygenase YgiN</fullName>
    </submittedName>
</protein>
<evidence type="ECO:0000313" key="3">
    <source>
        <dbReference type="Proteomes" id="UP000198859"/>
    </source>
</evidence>
<feature type="domain" description="ABM" evidence="1">
    <location>
        <begin position="3"/>
        <end position="92"/>
    </location>
</feature>
<reference evidence="3" key="1">
    <citation type="submission" date="2016-10" db="EMBL/GenBank/DDBJ databases">
        <authorList>
            <person name="Varghese N."/>
            <person name="Submissions S."/>
        </authorList>
    </citation>
    <scope>NUCLEOTIDE SEQUENCE [LARGE SCALE GENOMIC DNA]</scope>
    <source>
        <strain evidence="3">DSM 22127</strain>
    </source>
</reference>
<dbReference type="EMBL" id="LT629757">
    <property type="protein sequence ID" value="SDR75802.1"/>
    <property type="molecule type" value="Genomic_DNA"/>
</dbReference>
<dbReference type="InterPro" id="IPR007138">
    <property type="entry name" value="ABM_dom"/>
</dbReference>
<keyword evidence="2" id="KW-0560">Oxidoreductase</keyword>
<dbReference type="SUPFAM" id="SSF54909">
    <property type="entry name" value="Dimeric alpha+beta barrel"/>
    <property type="match status" value="1"/>
</dbReference>
<accession>A0A1H1LNE1</accession>
<dbReference type="OrthoDB" id="5080511at2"/>
<organism evidence="2 3">
    <name type="scientific">Nocardioides scoriae</name>
    <dbReference type="NCBI Taxonomy" id="642780"/>
    <lineage>
        <taxon>Bacteria</taxon>
        <taxon>Bacillati</taxon>
        <taxon>Actinomycetota</taxon>
        <taxon>Actinomycetes</taxon>
        <taxon>Propionibacteriales</taxon>
        <taxon>Nocardioidaceae</taxon>
        <taxon>Nocardioides</taxon>
    </lineage>
</organism>
<dbReference type="RefSeq" id="WP_091725311.1">
    <property type="nucleotide sequence ID" value="NZ_LT629757.1"/>
</dbReference>
<dbReference type="PANTHER" id="PTHR33336:SF15">
    <property type="entry name" value="ABM DOMAIN-CONTAINING PROTEIN"/>
    <property type="match status" value="1"/>
</dbReference>
<keyword evidence="2" id="KW-0503">Monooxygenase</keyword>
<dbReference type="PANTHER" id="PTHR33336">
    <property type="entry name" value="QUINOL MONOOXYGENASE YGIN-RELATED"/>
    <property type="match status" value="1"/>
</dbReference>
<evidence type="ECO:0000313" key="2">
    <source>
        <dbReference type="EMBL" id="SDR75802.1"/>
    </source>
</evidence>
<dbReference type="InterPro" id="IPR011008">
    <property type="entry name" value="Dimeric_a/b-barrel"/>
</dbReference>
<dbReference type="Proteomes" id="UP000198859">
    <property type="component" value="Chromosome I"/>
</dbReference>
<keyword evidence="3" id="KW-1185">Reference proteome</keyword>
<proteinExistence type="predicted"/>
<dbReference type="STRING" id="642780.SAMN04488570_0286"/>
<dbReference type="AlphaFoldDB" id="A0A1H1LNE1"/>
<sequence length="98" mass="9998">MSVNVVAVITAKPGSEDAVRAALEALVAPTRAEAGCLSYDLSESVAAPGTFVTVEEWSDPSDLDQHLATDHVQGALASVGEQLAAPPAIHPLKPLVVG</sequence>
<dbReference type="PROSITE" id="PS51725">
    <property type="entry name" value="ABM"/>
    <property type="match status" value="1"/>
</dbReference>